<sequence>MKLNNLKMQKDRGNKCPTITVKHADLRIGSAPASWPSWLVLGSGVRGLHALNEPPLEPPYTVVRVLKTLPFLCRFSGTCKKSGNGKGLTMVHWWRWSRRELGPRIMALTG</sequence>
<dbReference type="Proteomes" id="UP000322667">
    <property type="component" value="Unassembled WGS sequence"/>
</dbReference>
<name>A0A5C7J3D3_GOSTO</name>
<gene>
    <name evidence="1" type="ORF">ES332_1Z023600v1</name>
</gene>
<dbReference type="EMBL" id="ML696835">
    <property type="protein sequence ID" value="TXG75332.1"/>
    <property type="molecule type" value="Genomic_DNA"/>
</dbReference>
<evidence type="ECO:0000313" key="2">
    <source>
        <dbReference type="Proteomes" id="UP000322667"/>
    </source>
</evidence>
<keyword evidence="2" id="KW-1185">Reference proteome</keyword>
<organism evidence="1 2">
    <name type="scientific">Gossypium tomentosum</name>
    <name type="common">Hawaiian cotton</name>
    <name type="synonym">Gossypium sandvicense</name>
    <dbReference type="NCBI Taxonomy" id="34277"/>
    <lineage>
        <taxon>Eukaryota</taxon>
        <taxon>Viridiplantae</taxon>
        <taxon>Streptophyta</taxon>
        <taxon>Embryophyta</taxon>
        <taxon>Tracheophyta</taxon>
        <taxon>Spermatophyta</taxon>
        <taxon>Magnoliopsida</taxon>
        <taxon>eudicotyledons</taxon>
        <taxon>Gunneridae</taxon>
        <taxon>Pentapetalae</taxon>
        <taxon>rosids</taxon>
        <taxon>malvids</taxon>
        <taxon>Malvales</taxon>
        <taxon>Malvaceae</taxon>
        <taxon>Malvoideae</taxon>
        <taxon>Gossypium</taxon>
    </lineage>
</organism>
<accession>A0A5C7J3D3</accession>
<evidence type="ECO:0000313" key="1">
    <source>
        <dbReference type="EMBL" id="TXG75332.1"/>
    </source>
</evidence>
<reference evidence="1 2" key="1">
    <citation type="submission" date="2019-07" db="EMBL/GenBank/DDBJ databases">
        <title>WGS assembly of Gossypium tomentosum.</title>
        <authorList>
            <person name="Chen Z.J."/>
            <person name="Sreedasyam A."/>
            <person name="Ando A."/>
            <person name="Song Q."/>
            <person name="De L."/>
            <person name="Hulse-Kemp A."/>
            <person name="Ding M."/>
            <person name="Ye W."/>
            <person name="Kirkbride R."/>
            <person name="Jenkins J."/>
            <person name="Plott C."/>
            <person name="Lovell J."/>
            <person name="Lin Y.-M."/>
            <person name="Vaughn R."/>
            <person name="Liu B."/>
            <person name="Li W."/>
            <person name="Simpson S."/>
            <person name="Scheffler B."/>
            <person name="Saski C."/>
            <person name="Grover C."/>
            <person name="Hu G."/>
            <person name="Conover J."/>
            <person name="Carlson J."/>
            <person name="Shu S."/>
            <person name="Boston L."/>
            <person name="Williams M."/>
            <person name="Peterson D."/>
            <person name="Mcgee K."/>
            <person name="Jones D."/>
            <person name="Wendel J."/>
            <person name="Stelly D."/>
            <person name="Grimwood J."/>
            <person name="Schmutz J."/>
        </authorList>
    </citation>
    <scope>NUCLEOTIDE SEQUENCE [LARGE SCALE GENOMIC DNA]</scope>
    <source>
        <strain evidence="1">7179.01</strain>
    </source>
</reference>
<protein>
    <submittedName>
        <fullName evidence="1">Uncharacterized protein</fullName>
    </submittedName>
</protein>
<dbReference type="AlphaFoldDB" id="A0A5C7J3D3"/>
<proteinExistence type="predicted"/>